<accession>A0ACB8AYP7</accession>
<dbReference type="EMBL" id="MU266772">
    <property type="protein sequence ID" value="KAH7918532.1"/>
    <property type="molecule type" value="Genomic_DNA"/>
</dbReference>
<name>A0ACB8AYP7_9AGAM</name>
<evidence type="ECO:0000313" key="2">
    <source>
        <dbReference type="Proteomes" id="UP000790709"/>
    </source>
</evidence>
<proteinExistence type="predicted"/>
<sequence>MREGERRVRDITLEDLFDKRHGFLGPRKDLDEELTLKVIIQGEKNLPAVFLQSTYVPHGLLWNSKDCDRQYEVSSMHINTCSKSQTYFWRYRLWKLMQDIVATDAKETPLRKRTPDWFIREYMDRFAYSEDNRYRRIIFDPEDPDVTDDVGTTHTPRHFRTVHKSEVYGMFAAHADWLVTDGTIKWRKLFDFNSWHRFSKTVIRQRREAARQGVIWGWPASYKPGPADLESSSDDSGDSNAESDSLRDLAVKHPVIGKDTETVHRALESVKKRKTKKPVRRVETSDSSSGSEAVQNHAYDSDFSIESTPPASASSDDEVPPTDPAILRIVPRALWEDPVLPGPDLLWWCPIPRCIHCIDMRNLTDKDVSRLDPTEVLYLMRKEWRCIHRDKIVLHAFDFMVSHHYKDHLTELGIKVVTEHGHDTLVWINPRDHPSTRVCDTNFTLRLRAWKHKRRRSQP</sequence>
<protein>
    <submittedName>
        <fullName evidence="1">Uncharacterized protein</fullName>
    </submittedName>
</protein>
<dbReference type="Proteomes" id="UP000790709">
    <property type="component" value="Unassembled WGS sequence"/>
</dbReference>
<organism evidence="1 2">
    <name type="scientific">Leucogyrophana mollusca</name>
    <dbReference type="NCBI Taxonomy" id="85980"/>
    <lineage>
        <taxon>Eukaryota</taxon>
        <taxon>Fungi</taxon>
        <taxon>Dikarya</taxon>
        <taxon>Basidiomycota</taxon>
        <taxon>Agaricomycotina</taxon>
        <taxon>Agaricomycetes</taxon>
        <taxon>Agaricomycetidae</taxon>
        <taxon>Boletales</taxon>
        <taxon>Boletales incertae sedis</taxon>
        <taxon>Leucogyrophana</taxon>
    </lineage>
</organism>
<comment type="caution">
    <text evidence="1">The sequence shown here is derived from an EMBL/GenBank/DDBJ whole genome shotgun (WGS) entry which is preliminary data.</text>
</comment>
<reference evidence="1" key="1">
    <citation type="journal article" date="2021" name="New Phytol.">
        <title>Evolutionary innovations through gain and loss of genes in the ectomycorrhizal Boletales.</title>
        <authorList>
            <person name="Wu G."/>
            <person name="Miyauchi S."/>
            <person name="Morin E."/>
            <person name="Kuo A."/>
            <person name="Drula E."/>
            <person name="Varga T."/>
            <person name="Kohler A."/>
            <person name="Feng B."/>
            <person name="Cao Y."/>
            <person name="Lipzen A."/>
            <person name="Daum C."/>
            <person name="Hundley H."/>
            <person name="Pangilinan J."/>
            <person name="Johnson J."/>
            <person name="Barry K."/>
            <person name="LaButti K."/>
            <person name="Ng V."/>
            <person name="Ahrendt S."/>
            <person name="Min B."/>
            <person name="Choi I.G."/>
            <person name="Park H."/>
            <person name="Plett J.M."/>
            <person name="Magnuson J."/>
            <person name="Spatafora J.W."/>
            <person name="Nagy L.G."/>
            <person name="Henrissat B."/>
            <person name="Grigoriev I.V."/>
            <person name="Yang Z.L."/>
            <person name="Xu J."/>
            <person name="Martin F.M."/>
        </authorList>
    </citation>
    <scope>NUCLEOTIDE SEQUENCE</scope>
    <source>
        <strain evidence="1">KUC20120723A-06</strain>
    </source>
</reference>
<gene>
    <name evidence="1" type="ORF">BV22DRAFT_1108332</name>
</gene>
<evidence type="ECO:0000313" key="1">
    <source>
        <dbReference type="EMBL" id="KAH7918532.1"/>
    </source>
</evidence>
<keyword evidence="2" id="KW-1185">Reference proteome</keyword>